<feature type="domain" description="Magnesium-protoporphyrin IX methyltransferase C-terminal" evidence="2">
    <location>
        <begin position="176"/>
        <end position="272"/>
    </location>
</feature>
<dbReference type="GO" id="GO:0015995">
    <property type="term" value="P:chlorophyll biosynthetic process"/>
    <property type="evidence" value="ECO:0007669"/>
    <property type="project" value="InterPro"/>
</dbReference>
<dbReference type="AlphaFoldDB" id="A0A7R9U5K7"/>
<evidence type="ECO:0000259" key="2">
    <source>
        <dbReference type="Pfam" id="PF07109"/>
    </source>
</evidence>
<dbReference type="PROSITE" id="PS51556">
    <property type="entry name" value="SAM_MT_MG_PIX"/>
    <property type="match status" value="1"/>
</dbReference>
<feature type="signal peptide" evidence="1">
    <location>
        <begin position="1"/>
        <end position="19"/>
    </location>
</feature>
<dbReference type="InterPro" id="IPR029063">
    <property type="entry name" value="SAM-dependent_MTases_sf"/>
</dbReference>
<dbReference type="CDD" id="cd02440">
    <property type="entry name" value="AdoMet_MTases"/>
    <property type="match status" value="1"/>
</dbReference>
<dbReference type="InterPro" id="IPR010940">
    <property type="entry name" value="Mg_prot_MeTrfase_C"/>
</dbReference>
<dbReference type="NCBIfam" id="TIGR02021">
    <property type="entry name" value="BchM-ChlM"/>
    <property type="match status" value="1"/>
</dbReference>
<dbReference type="PANTHER" id="PTHR43861">
    <property type="entry name" value="TRANS-ACONITATE 2-METHYLTRANSFERASE-RELATED"/>
    <property type="match status" value="1"/>
</dbReference>
<sequence length="274" mass="29805">MGLSQRLLALVSLGASAVAFAPRRLNIPSGQAARLQSAALKASVEDKDKVEVTEYFNNEGFDRWNRIYSASEDVNNVQLDIRTGHDQTIAKVLKWVDEDGDAAGQTFCDAGCGVGSLAIPLAQRGAEVSASDISDAMVSEASRRAEGVLPAEAFSKMNFKTADLESLSGAYDTVTCIDVMIHYPSERMQDMVSKLGSVSNNRLIISFAPKTFFFQALKTIGSLFPGPSKATRAYLHAEEDVKAALANAGFKIKREEFTSTSFYFSRLYEAVRES</sequence>
<gene>
    <name evidence="3" type="ORF">PPYR1160_LOCUS4985</name>
</gene>
<feature type="chain" id="PRO_5030538213" description="Magnesium-protoporphyrin IX methyltransferase C-terminal domain-containing protein" evidence="1">
    <location>
        <begin position="20"/>
        <end position="274"/>
    </location>
</feature>
<dbReference type="EMBL" id="HBEA01006489">
    <property type="protein sequence ID" value="CAD8255493.1"/>
    <property type="molecule type" value="Transcribed_RNA"/>
</dbReference>
<name>A0A7R9U5K7_9STRA</name>
<organism evidence="3">
    <name type="scientific">Pinguiococcus pyrenoidosus</name>
    <dbReference type="NCBI Taxonomy" id="172671"/>
    <lineage>
        <taxon>Eukaryota</taxon>
        <taxon>Sar</taxon>
        <taxon>Stramenopiles</taxon>
        <taxon>Ochrophyta</taxon>
        <taxon>Pinguiophyceae</taxon>
        <taxon>Pinguiochrysidales</taxon>
        <taxon>Pinguiochrysidaceae</taxon>
        <taxon>Pinguiococcus</taxon>
    </lineage>
</organism>
<evidence type="ECO:0000313" key="3">
    <source>
        <dbReference type="EMBL" id="CAD8255493.1"/>
    </source>
</evidence>
<reference evidence="3" key="1">
    <citation type="submission" date="2021-01" db="EMBL/GenBank/DDBJ databases">
        <authorList>
            <person name="Corre E."/>
            <person name="Pelletier E."/>
            <person name="Niang G."/>
            <person name="Scheremetjew M."/>
            <person name="Finn R."/>
            <person name="Kale V."/>
            <person name="Holt S."/>
            <person name="Cochrane G."/>
            <person name="Meng A."/>
            <person name="Brown T."/>
            <person name="Cohen L."/>
        </authorList>
    </citation>
    <scope>NUCLEOTIDE SEQUENCE</scope>
    <source>
        <strain evidence="3">CCMP2078</strain>
    </source>
</reference>
<accession>A0A7R9U5K7</accession>
<dbReference type="InterPro" id="IPR010251">
    <property type="entry name" value="Mg_prot_MeTrfase"/>
</dbReference>
<proteinExistence type="predicted"/>
<dbReference type="Gene3D" id="3.40.50.150">
    <property type="entry name" value="Vaccinia Virus protein VP39"/>
    <property type="match status" value="1"/>
</dbReference>
<keyword evidence="1" id="KW-0732">Signal</keyword>
<evidence type="ECO:0000256" key="1">
    <source>
        <dbReference type="SAM" id="SignalP"/>
    </source>
</evidence>
<protein>
    <recommendedName>
        <fullName evidence="2">Magnesium-protoporphyrin IX methyltransferase C-terminal domain-containing protein</fullName>
    </recommendedName>
</protein>
<dbReference type="GO" id="GO:0046406">
    <property type="term" value="F:magnesium protoporphyrin IX methyltransferase activity"/>
    <property type="evidence" value="ECO:0007669"/>
    <property type="project" value="InterPro"/>
</dbReference>
<dbReference type="Pfam" id="PF07109">
    <property type="entry name" value="Mg-por_mtran_C"/>
    <property type="match status" value="1"/>
</dbReference>
<dbReference type="SUPFAM" id="SSF53335">
    <property type="entry name" value="S-adenosyl-L-methionine-dependent methyltransferases"/>
    <property type="match status" value="1"/>
</dbReference>